<dbReference type="GO" id="GO:0008289">
    <property type="term" value="F:lipid binding"/>
    <property type="evidence" value="ECO:0007669"/>
    <property type="project" value="UniProtKB-KW"/>
</dbReference>
<dbReference type="Pfam" id="PF02645">
    <property type="entry name" value="DegV"/>
    <property type="match status" value="1"/>
</dbReference>
<proteinExistence type="predicted"/>
<dbReference type="InterPro" id="IPR003797">
    <property type="entry name" value="DegV"/>
</dbReference>
<keyword evidence="3" id="KW-1185">Reference proteome</keyword>
<accession>A0A1N7G5N2</accession>
<evidence type="ECO:0000256" key="1">
    <source>
        <dbReference type="ARBA" id="ARBA00023121"/>
    </source>
</evidence>
<dbReference type="InterPro" id="IPR043168">
    <property type="entry name" value="DegV_C"/>
</dbReference>
<organism evidence="2 3">
    <name type="scientific">Williamsia sterculiae</name>
    <dbReference type="NCBI Taxonomy" id="1344003"/>
    <lineage>
        <taxon>Bacteria</taxon>
        <taxon>Bacillati</taxon>
        <taxon>Actinomycetota</taxon>
        <taxon>Actinomycetes</taxon>
        <taxon>Mycobacteriales</taxon>
        <taxon>Nocardiaceae</taxon>
        <taxon>Williamsia</taxon>
    </lineage>
</organism>
<dbReference type="PROSITE" id="PS51482">
    <property type="entry name" value="DEGV"/>
    <property type="match status" value="1"/>
</dbReference>
<gene>
    <name evidence="2" type="ORF">SAMN05445060_2523</name>
</gene>
<dbReference type="Gene3D" id="3.30.1180.10">
    <property type="match status" value="1"/>
</dbReference>
<dbReference type="PANTHER" id="PTHR33434:SF2">
    <property type="entry name" value="FATTY ACID-BINDING PROTEIN TM_1468"/>
    <property type="match status" value="1"/>
</dbReference>
<dbReference type="InterPro" id="IPR050270">
    <property type="entry name" value="DegV_domain_contain"/>
</dbReference>
<dbReference type="Gene3D" id="3.40.50.10170">
    <property type="match status" value="1"/>
</dbReference>
<dbReference type="STRING" id="1344003.SAMN05445060_2523"/>
<dbReference type="Proteomes" id="UP000186218">
    <property type="component" value="Unassembled WGS sequence"/>
</dbReference>
<protein>
    <submittedName>
        <fullName evidence="2">EDD domain protein, DegV family</fullName>
    </submittedName>
</protein>
<dbReference type="NCBIfam" id="TIGR00762">
    <property type="entry name" value="DegV"/>
    <property type="match status" value="1"/>
</dbReference>
<dbReference type="RefSeq" id="WP_076480029.1">
    <property type="nucleotide sequence ID" value="NZ_FTNT01000007.1"/>
</dbReference>
<dbReference type="EMBL" id="FTNT01000007">
    <property type="protein sequence ID" value="SIS07858.1"/>
    <property type="molecule type" value="Genomic_DNA"/>
</dbReference>
<reference evidence="2 3" key="1">
    <citation type="submission" date="2017-01" db="EMBL/GenBank/DDBJ databases">
        <authorList>
            <person name="Mah S.A."/>
            <person name="Swanson W.J."/>
            <person name="Moy G.W."/>
            <person name="Vacquier V.D."/>
        </authorList>
    </citation>
    <scope>NUCLEOTIDE SEQUENCE [LARGE SCALE GENOMIC DNA]</scope>
    <source>
        <strain evidence="2 3">CPCC 203464</strain>
    </source>
</reference>
<dbReference type="OrthoDB" id="9760324at2"/>
<sequence>MSIVVVTDSSARLPAAVYEAYGIRQVPLHVINGDLNLREGVDEVPADLLTDPTTTTSGPSPAELAEVYGDALDASDGDGVIAVHMSRRLSGTWASARMAADELGGKVRVVDSRSVGMAVGFAAVAAAKAAAEGADRDRAYEAAIRASATSDSLICVQTLDQLRRSGRISAATRLFGTALSIRPVLAVVDGSLVVRDKQRTFGKATAKMVNATVDAVAARPTVVGVLHSGAPDAADAVADELGRRLGSVTSLLINDIGPVLTSHVGTGAVGVVVCPQMSAITGV</sequence>
<dbReference type="SUPFAM" id="SSF82549">
    <property type="entry name" value="DAK1/DegV-like"/>
    <property type="match status" value="1"/>
</dbReference>
<dbReference type="AlphaFoldDB" id="A0A1N7G5N2"/>
<keyword evidence="1" id="KW-0446">Lipid-binding</keyword>
<dbReference type="PANTHER" id="PTHR33434">
    <property type="entry name" value="DEGV DOMAIN-CONTAINING PROTEIN DR_1986-RELATED"/>
    <property type="match status" value="1"/>
</dbReference>
<evidence type="ECO:0000313" key="2">
    <source>
        <dbReference type="EMBL" id="SIS07858.1"/>
    </source>
</evidence>
<evidence type="ECO:0000313" key="3">
    <source>
        <dbReference type="Proteomes" id="UP000186218"/>
    </source>
</evidence>
<name>A0A1N7G5N2_9NOCA</name>